<dbReference type="Proteomes" id="UP000191661">
    <property type="component" value="Unassembled WGS sequence"/>
</dbReference>
<dbReference type="GO" id="GO:0003677">
    <property type="term" value="F:DNA binding"/>
    <property type="evidence" value="ECO:0007669"/>
    <property type="project" value="UniProtKB-KW"/>
</dbReference>
<dbReference type="PANTHER" id="PTHR42756">
    <property type="entry name" value="TRANSCRIPTIONAL REGULATOR, MARR"/>
    <property type="match status" value="1"/>
</dbReference>
<dbReference type="InterPro" id="IPR036390">
    <property type="entry name" value="WH_DNA-bd_sf"/>
</dbReference>
<dbReference type="RefSeq" id="WP_080460952.1">
    <property type="nucleotide sequence ID" value="NZ_JXMW01000024.1"/>
</dbReference>
<dbReference type="EMBL" id="JXMW01000024">
    <property type="protein sequence ID" value="OQD58226.1"/>
    <property type="molecule type" value="Genomic_DNA"/>
</dbReference>
<dbReference type="PROSITE" id="PS50995">
    <property type="entry name" value="HTH_MARR_2"/>
    <property type="match status" value="1"/>
</dbReference>
<evidence type="ECO:0000313" key="6">
    <source>
        <dbReference type="Proteomes" id="UP000191661"/>
    </source>
</evidence>
<evidence type="ECO:0000259" key="4">
    <source>
        <dbReference type="PROSITE" id="PS50995"/>
    </source>
</evidence>
<keyword evidence="1" id="KW-0805">Transcription regulation</keyword>
<evidence type="ECO:0000256" key="3">
    <source>
        <dbReference type="ARBA" id="ARBA00023163"/>
    </source>
</evidence>
<dbReference type="InterPro" id="IPR000835">
    <property type="entry name" value="HTH_MarR-typ"/>
</dbReference>
<dbReference type="InterPro" id="IPR036388">
    <property type="entry name" value="WH-like_DNA-bd_sf"/>
</dbReference>
<protein>
    <submittedName>
        <fullName evidence="5">Transcriptional regulator</fullName>
    </submittedName>
</protein>
<reference evidence="5 6" key="1">
    <citation type="submission" date="2014-12" db="EMBL/GenBank/DDBJ databases">
        <title>Genome sequence of Methanobrevibacter arboriphilicus DH1, DSM1125.</title>
        <authorList>
            <person name="Poehlein A."/>
            <person name="Thauer R.K."/>
            <person name="Seedorf H."/>
            <person name="Daniel R."/>
        </authorList>
    </citation>
    <scope>NUCLEOTIDE SEQUENCE [LARGE SCALE GENOMIC DNA]</scope>
    <source>
        <strain evidence="5 6">DH1</strain>
    </source>
</reference>
<keyword evidence="6" id="KW-1185">Reference proteome</keyword>
<dbReference type="OrthoDB" id="10712at2157"/>
<dbReference type="PANTHER" id="PTHR42756:SF1">
    <property type="entry name" value="TRANSCRIPTIONAL REPRESSOR OF EMRAB OPERON"/>
    <property type="match status" value="1"/>
</dbReference>
<proteinExistence type="predicted"/>
<dbReference type="GO" id="GO:0003700">
    <property type="term" value="F:DNA-binding transcription factor activity"/>
    <property type="evidence" value="ECO:0007669"/>
    <property type="project" value="InterPro"/>
</dbReference>
<keyword evidence="3" id="KW-0804">Transcription</keyword>
<sequence length="236" mass="28326">MFFNEEIDENEFKDLSLANFMTIANKAYALYLNQRIEDLNINMDQIPLIVELDREKHVSKRDLAKYLFMNDRTIARSFIELYKLGIIDKKYVLDKEEEKRHIEISLTSYGKYIASEIRKIDKEWEKLIYNNLESSDKEEIMSNIKDLVVSSIKINNDNNINKNSNSKVLETKNMIDRILNRIFNSDFDSGYSTFRSDCFNRFKNYHNRKMNNDFNNDFCFRGNFHGKMHQNRRNQF</sequence>
<name>A0A1V6N133_METAZ</name>
<evidence type="ECO:0000313" key="5">
    <source>
        <dbReference type="EMBL" id="OQD58226.1"/>
    </source>
</evidence>
<evidence type="ECO:0000256" key="2">
    <source>
        <dbReference type="ARBA" id="ARBA00023125"/>
    </source>
</evidence>
<evidence type="ECO:0000256" key="1">
    <source>
        <dbReference type="ARBA" id="ARBA00023015"/>
    </source>
</evidence>
<dbReference type="AlphaFoldDB" id="A0A1V6N133"/>
<feature type="domain" description="HTH marR-type" evidence="4">
    <location>
        <begin position="14"/>
        <end position="149"/>
    </location>
</feature>
<dbReference type="Gene3D" id="1.10.10.10">
    <property type="entry name" value="Winged helix-like DNA-binding domain superfamily/Winged helix DNA-binding domain"/>
    <property type="match status" value="1"/>
</dbReference>
<dbReference type="SUPFAM" id="SSF46785">
    <property type="entry name" value="Winged helix' DNA-binding domain"/>
    <property type="match status" value="1"/>
</dbReference>
<accession>A0A1V6N133</accession>
<organism evidence="5 6">
    <name type="scientific">Methanobrevibacter arboriphilus JCM 13429 = DSM 1125</name>
    <dbReference type="NCBI Taxonomy" id="1300164"/>
    <lineage>
        <taxon>Archaea</taxon>
        <taxon>Methanobacteriati</taxon>
        <taxon>Methanobacteriota</taxon>
        <taxon>Methanomada group</taxon>
        <taxon>Methanobacteria</taxon>
        <taxon>Methanobacteriales</taxon>
        <taxon>Methanobacteriaceae</taxon>
        <taxon>Methanobrevibacter</taxon>
    </lineage>
</organism>
<keyword evidence="2" id="KW-0238">DNA-binding</keyword>
<comment type="caution">
    <text evidence="5">The sequence shown here is derived from an EMBL/GenBank/DDBJ whole genome shotgun (WGS) entry which is preliminary data.</text>
</comment>
<gene>
    <name evidence="5" type="ORF">MBBAR_24c00240</name>
</gene>